<keyword evidence="2" id="KW-1185">Reference proteome</keyword>
<reference evidence="1 2" key="1">
    <citation type="journal article" date="2016" name="Proc. Natl. Acad. Sci. U.S.A.">
        <title>Lipid metabolic changes in an early divergent fungus govern the establishment of a mutualistic symbiosis with endobacteria.</title>
        <authorList>
            <person name="Lastovetsky O.A."/>
            <person name="Gaspar M.L."/>
            <person name="Mondo S.J."/>
            <person name="LaButti K.M."/>
            <person name="Sandor L."/>
            <person name="Grigoriev I.V."/>
            <person name="Henry S.A."/>
            <person name="Pawlowska T.E."/>
        </authorList>
    </citation>
    <scope>NUCLEOTIDE SEQUENCE [LARGE SCALE GENOMIC DNA]</scope>
    <source>
        <strain evidence="1 2">ATCC 52813</strain>
    </source>
</reference>
<gene>
    <name evidence="1" type="ORF">RHIMIDRAFT_279508</name>
</gene>
<protein>
    <submittedName>
        <fullName evidence="1">Uncharacterized protein</fullName>
    </submittedName>
</protein>
<dbReference type="EMBL" id="KZ303847">
    <property type="protein sequence ID" value="PHZ13507.1"/>
    <property type="molecule type" value="Genomic_DNA"/>
</dbReference>
<name>A0A2G4SXL8_RHIZD</name>
<dbReference type="AlphaFoldDB" id="A0A2G4SXL8"/>
<organism evidence="1 2">
    <name type="scientific">Rhizopus microsporus ATCC 52813</name>
    <dbReference type="NCBI Taxonomy" id="1340429"/>
    <lineage>
        <taxon>Eukaryota</taxon>
        <taxon>Fungi</taxon>
        <taxon>Fungi incertae sedis</taxon>
        <taxon>Mucoromycota</taxon>
        <taxon>Mucoromycotina</taxon>
        <taxon>Mucoromycetes</taxon>
        <taxon>Mucorales</taxon>
        <taxon>Mucorineae</taxon>
        <taxon>Rhizopodaceae</taxon>
        <taxon>Rhizopus</taxon>
    </lineage>
</organism>
<dbReference type="GeneID" id="35443841"/>
<accession>A0A2G4SXL8</accession>
<sequence length="95" mass="11098">MDITIDTTEGQRICMLFYVTFTEENVIKYKKKIEDFHKIGICWKQPILVSKTRILGDPMTYTKYIKSKSANVLAVEEVKVVNKLDSTYPLNLLHR</sequence>
<proteinExistence type="predicted"/>
<dbReference type="Proteomes" id="UP000242254">
    <property type="component" value="Unassembled WGS sequence"/>
</dbReference>
<evidence type="ECO:0000313" key="1">
    <source>
        <dbReference type="EMBL" id="PHZ13507.1"/>
    </source>
</evidence>
<evidence type="ECO:0000313" key="2">
    <source>
        <dbReference type="Proteomes" id="UP000242254"/>
    </source>
</evidence>
<dbReference type="RefSeq" id="XP_023467215.1">
    <property type="nucleotide sequence ID" value="XM_023612852.1"/>
</dbReference>